<dbReference type="InterPro" id="IPR015813">
    <property type="entry name" value="Pyrv/PenolPyrv_kinase-like_dom"/>
</dbReference>
<dbReference type="RefSeq" id="WP_010865657.1">
    <property type="nucleotide sequence ID" value="NC_000854.2"/>
</dbReference>
<proteinExistence type="predicted"/>
<dbReference type="InterPro" id="IPR011206">
    <property type="entry name" value="Citrate_lyase_beta/mcl1/mcl2"/>
</dbReference>
<evidence type="ECO:0000256" key="3">
    <source>
        <dbReference type="ARBA" id="ARBA00022842"/>
    </source>
</evidence>
<dbReference type="PANTHER" id="PTHR32308">
    <property type="entry name" value="LYASE BETA SUBUNIT, PUTATIVE (AFU_ORTHOLOGUE AFUA_4G13030)-RELATED"/>
    <property type="match status" value="1"/>
</dbReference>
<reference evidence="5 6" key="1">
    <citation type="journal article" date="1999" name="DNA Res.">
        <title>Complete genome sequence of an aerobic hyper-thermophilic crenarchaeon, Aeropyrum pernix K1.</title>
        <authorList>
            <person name="Kawarabayasi Y."/>
            <person name="Hino Y."/>
            <person name="Horikawa H."/>
            <person name="Yamazaki S."/>
            <person name="Haikawa Y."/>
            <person name="Jin-no K."/>
            <person name="Takahashi M."/>
            <person name="Sekine M."/>
            <person name="Baba S."/>
            <person name="Ankai A."/>
            <person name="Kosugi H."/>
            <person name="Hosoyama A."/>
            <person name="Fukui S."/>
            <person name="Nagai Y."/>
            <person name="Nishijima K."/>
            <person name="Nakazawa H."/>
            <person name="Takamiya M."/>
            <person name="Masuda S."/>
            <person name="Funahashi T."/>
            <person name="Tanaka T."/>
            <person name="Kudoh Y."/>
            <person name="Yamazaki J."/>
            <person name="Kushida N."/>
            <person name="Oguchi A."/>
            <person name="Aoki K."/>
            <person name="Kubota K."/>
            <person name="Nakamura Y."/>
            <person name="Nomura N."/>
            <person name="Sako Y."/>
            <person name="Kikuchi H."/>
        </authorList>
    </citation>
    <scope>NUCLEOTIDE SEQUENCE [LARGE SCALE GENOMIC DNA]</scope>
    <source>
        <strain evidence="6">ATCC 700893 / DSM 11879 / JCM 9820 / NBRC 100138 / K1</strain>
    </source>
</reference>
<evidence type="ECO:0000313" key="6">
    <source>
        <dbReference type="Proteomes" id="UP000002518"/>
    </source>
</evidence>
<dbReference type="EMBL" id="BA000002">
    <property type="protein sequence ID" value="BAA79266.1"/>
    <property type="molecule type" value="Genomic_DNA"/>
</dbReference>
<dbReference type="KEGG" id="ape:APE_0311"/>
<dbReference type="EnsemblBacteria" id="BAA79266">
    <property type="protein sequence ID" value="BAA79266"/>
    <property type="gene ID" value="APE_0311"/>
</dbReference>
<dbReference type="InterPro" id="IPR040442">
    <property type="entry name" value="Pyrv_kinase-like_dom_sf"/>
</dbReference>
<dbReference type="eggNOG" id="arCOG00760">
    <property type="taxonomic scope" value="Archaea"/>
</dbReference>
<keyword evidence="3" id="KW-0460">Magnesium</keyword>
<gene>
    <name evidence="5" type="primary">mcl</name>
    <name evidence="5" type="ordered locus">APE_0311</name>
</gene>
<dbReference type="GO" id="GO:0016829">
    <property type="term" value="F:lyase activity"/>
    <property type="evidence" value="ECO:0007669"/>
    <property type="project" value="UniProtKB-KW"/>
</dbReference>
<dbReference type="GeneID" id="1444535"/>
<evidence type="ECO:0000313" key="5">
    <source>
        <dbReference type="EMBL" id="BAA79266.1"/>
    </source>
</evidence>
<accession>Q9YFD0</accession>
<feature type="domain" description="HpcH/HpaI aldolase/citrate lyase" evidence="4">
    <location>
        <begin position="3"/>
        <end position="209"/>
    </location>
</feature>
<protein>
    <submittedName>
        <fullName evidence="5">Malyl-CoA lyase</fullName>
        <ecNumber evidence="5">4.1.3.24</ecNumber>
    </submittedName>
</protein>
<comment type="cofactor">
    <cofactor evidence="1">
        <name>Mg(2+)</name>
        <dbReference type="ChEBI" id="CHEBI:18420"/>
    </cofactor>
</comment>
<keyword evidence="2" id="KW-0479">Metal-binding</keyword>
<sequence>MWRSMLYVPGVDERKIRKSTRVEADAVILDLEDSVPQGRKDEARSIVERLLRELEWSGDVCVRVNTPASRDGIRDLDAVSRWDRVSCLLVPKAEARLDTVYKATGRSVVAIVETARGLLRVEEVASSEGLVALNWGPADLAASLGASVEPLDSGVYTPILRLLIASAARSYGLEPVDKVYFRVRELEGLRRECLEAKAIGFSGKTVIHPSHVPIVNEAFTPSREEVERARRVVEAYEEAVRKGLGAVAVEDELVDAVHYRLALNLLRRASRYVPRR</sequence>
<name>Q9YFD0_AERPE</name>
<keyword evidence="6" id="KW-1185">Reference proteome</keyword>
<dbReference type="SUPFAM" id="SSF51621">
    <property type="entry name" value="Phosphoenolpyruvate/pyruvate domain"/>
    <property type="match status" value="1"/>
</dbReference>
<evidence type="ECO:0000256" key="2">
    <source>
        <dbReference type="ARBA" id="ARBA00022723"/>
    </source>
</evidence>
<dbReference type="PIRSF" id="PIRSF015582">
    <property type="entry name" value="Cit_lyase_B"/>
    <property type="match status" value="1"/>
</dbReference>
<dbReference type="Proteomes" id="UP000002518">
    <property type="component" value="Chromosome"/>
</dbReference>
<dbReference type="AlphaFoldDB" id="Q9YFD0"/>
<dbReference type="EC" id="4.1.3.24" evidence="5"/>
<dbReference type="Pfam" id="PF03328">
    <property type="entry name" value="HpcH_HpaI"/>
    <property type="match status" value="1"/>
</dbReference>
<dbReference type="PIR" id="F72721">
    <property type="entry name" value="F72721"/>
</dbReference>
<dbReference type="GO" id="GO:0000287">
    <property type="term" value="F:magnesium ion binding"/>
    <property type="evidence" value="ECO:0007669"/>
    <property type="project" value="TreeGrafter"/>
</dbReference>
<organism evidence="5 6">
    <name type="scientific">Aeropyrum pernix (strain ATCC 700893 / DSM 11879 / JCM 9820 / NBRC 100138 / K1)</name>
    <dbReference type="NCBI Taxonomy" id="272557"/>
    <lineage>
        <taxon>Archaea</taxon>
        <taxon>Thermoproteota</taxon>
        <taxon>Thermoprotei</taxon>
        <taxon>Desulfurococcales</taxon>
        <taxon>Desulfurococcaceae</taxon>
        <taxon>Aeropyrum</taxon>
    </lineage>
</organism>
<keyword evidence="5" id="KW-0456">Lyase</keyword>
<dbReference type="GO" id="GO:0006107">
    <property type="term" value="P:oxaloacetate metabolic process"/>
    <property type="evidence" value="ECO:0007669"/>
    <property type="project" value="TreeGrafter"/>
</dbReference>
<dbReference type="PANTHER" id="PTHR32308:SF0">
    <property type="entry name" value="HPCH_HPAI ALDOLASE_CITRATE LYASE DOMAIN-CONTAINING PROTEIN"/>
    <property type="match status" value="1"/>
</dbReference>
<evidence type="ECO:0000259" key="4">
    <source>
        <dbReference type="Pfam" id="PF03328"/>
    </source>
</evidence>
<dbReference type="STRING" id="272557.APE_0311"/>
<evidence type="ECO:0000256" key="1">
    <source>
        <dbReference type="ARBA" id="ARBA00001946"/>
    </source>
</evidence>
<dbReference type="InterPro" id="IPR005000">
    <property type="entry name" value="Aldolase/citrate-lyase_domain"/>
</dbReference>
<dbReference type="Gene3D" id="3.20.20.60">
    <property type="entry name" value="Phosphoenolpyruvate-binding domains"/>
    <property type="match status" value="1"/>
</dbReference>